<comment type="similarity">
    <text evidence="1 2">Belongs to the BolA/IbaG family.</text>
</comment>
<dbReference type="GO" id="GO:0005759">
    <property type="term" value="C:mitochondrial matrix"/>
    <property type="evidence" value="ECO:0007669"/>
    <property type="project" value="TreeGrafter"/>
</dbReference>
<dbReference type="SUPFAM" id="SSF82657">
    <property type="entry name" value="BolA-like"/>
    <property type="match status" value="1"/>
</dbReference>
<protein>
    <recommendedName>
        <fullName evidence="5">Bola-like protein</fullName>
    </recommendedName>
</protein>
<sequence>MFNMFNPSRYVVSLSLNRSKVNVIPSKSLSLVKFWSSKKEPKAEDRIKAILTETFPKANSIDVVDVSGGCGAMFEIAIQAPQFKGLPIVKQHRLVTEALKEEIKDMHGFRIHTSS</sequence>
<proteinExistence type="inferred from homology"/>
<dbReference type="InterPro" id="IPR036065">
    <property type="entry name" value="BolA-like_sf"/>
</dbReference>
<name>A0A8I6RZU4_CIMLE</name>
<dbReference type="Proteomes" id="UP000494040">
    <property type="component" value="Unassembled WGS sequence"/>
</dbReference>
<evidence type="ECO:0000313" key="4">
    <source>
        <dbReference type="Proteomes" id="UP000494040"/>
    </source>
</evidence>
<dbReference type="PANTHER" id="PTHR46188">
    <property type="entry name" value="BOLA-LIKE PROTEIN 3"/>
    <property type="match status" value="1"/>
</dbReference>
<dbReference type="OrthoDB" id="203381at2759"/>
<dbReference type="OMA" id="CTRVEVH"/>
<dbReference type="KEGG" id="clec:106669585"/>
<accession>A0A8I6RZU4</accession>
<keyword evidence="4" id="KW-1185">Reference proteome</keyword>
<evidence type="ECO:0000313" key="3">
    <source>
        <dbReference type="EnsemblMetazoa" id="XP_014254644.1"/>
    </source>
</evidence>
<evidence type="ECO:0008006" key="5">
    <source>
        <dbReference type="Google" id="ProtNLM"/>
    </source>
</evidence>
<dbReference type="InterPro" id="IPR002634">
    <property type="entry name" value="BolA"/>
</dbReference>
<dbReference type="PANTHER" id="PTHR46188:SF1">
    <property type="entry name" value="BOLA-LIKE PROTEIN 3"/>
    <property type="match status" value="1"/>
</dbReference>
<organism evidence="3 4">
    <name type="scientific">Cimex lectularius</name>
    <name type="common">Bed bug</name>
    <name type="synonym">Acanthia lectularia</name>
    <dbReference type="NCBI Taxonomy" id="79782"/>
    <lineage>
        <taxon>Eukaryota</taxon>
        <taxon>Metazoa</taxon>
        <taxon>Ecdysozoa</taxon>
        <taxon>Arthropoda</taxon>
        <taxon>Hexapoda</taxon>
        <taxon>Insecta</taxon>
        <taxon>Pterygota</taxon>
        <taxon>Neoptera</taxon>
        <taxon>Paraneoptera</taxon>
        <taxon>Hemiptera</taxon>
        <taxon>Heteroptera</taxon>
        <taxon>Panheteroptera</taxon>
        <taxon>Cimicomorpha</taxon>
        <taxon>Cimicidae</taxon>
        <taxon>Cimex</taxon>
    </lineage>
</organism>
<reference evidence="3" key="1">
    <citation type="submission" date="2022-01" db="UniProtKB">
        <authorList>
            <consortium name="EnsemblMetazoa"/>
        </authorList>
    </citation>
    <scope>IDENTIFICATION</scope>
</reference>
<gene>
    <name evidence="3" type="primary">106669585</name>
</gene>
<evidence type="ECO:0000256" key="1">
    <source>
        <dbReference type="ARBA" id="ARBA00005578"/>
    </source>
</evidence>
<dbReference type="EnsemblMetazoa" id="XM_014399158.1">
    <property type="protein sequence ID" value="XP_014254644.1"/>
    <property type="gene ID" value="LOC106669585"/>
</dbReference>
<dbReference type="Pfam" id="PF01722">
    <property type="entry name" value="BolA"/>
    <property type="match status" value="1"/>
</dbReference>
<evidence type="ECO:0000256" key="2">
    <source>
        <dbReference type="RuleBase" id="RU003860"/>
    </source>
</evidence>
<dbReference type="Gene3D" id="3.30.300.90">
    <property type="entry name" value="BolA-like"/>
    <property type="match status" value="1"/>
</dbReference>
<dbReference type="InterPro" id="IPR052275">
    <property type="entry name" value="Mt_Fe-S_assembly_factor"/>
</dbReference>
<dbReference type="AlphaFoldDB" id="A0A8I6RZU4"/>